<dbReference type="PANTHER" id="PTHR36784:SF1">
    <property type="entry name" value="HISTONE-LYSINE N-METHYLTRANSFERASE"/>
    <property type="match status" value="1"/>
</dbReference>
<reference evidence="2" key="1">
    <citation type="submission" date="2021-01" db="EMBL/GenBank/DDBJ databases">
        <title>Adiantum capillus-veneris genome.</title>
        <authorList>
            <person name="Fang Y."/>
            <person name="Liao Q."/>
        </authorList>
    </citation>
    <scope>NUCLEOTIDE SEQUENCE</scope>
    <source>
        <strain evidence="2">H3</strain>
        <tissue evidence="2">Leaf</tissue>
    </source>
</reference>
<comment type="caution">
    <text evidence="2">The sequence shown here is derived from an EMBL/GenBank/DDBJ whole genome shotgun (WGS) entry which is preliminary data.</text>
</comment>
<dbReference type="AlphaFoldDB" id="A0A9D4U9K2"/>
<sequence>MRRKEVSLLPVVDDTELLDIREQEKIVRELEARHARHSFTWRVIFATLTSIFSAFFLVSAYLQLISPWDLKYHAYFMDEMSPLSVVIADLVDGTTAGSCPLNGEPLVVKVLELQFSFEKKLVMRG</sequence>
<dbReference type="EMBL" id="JABFUD020000021">
    <property type="protein sequence ID" value="KAI5063513.1"/>
    <property type="molecule type" value="Genomic_DNA"/>
</dbReference>
<keyword evidence="1" id="KW-1133">Transmembrane helix</keyword>
<gene>
    <name evidence="2" type="ORF">GOP47_0022060</name>
</gene>
<feature type="transmembrane region" description="Helical" evidence="1">
    <location>
        <begin position="43"/>
        <end position="62"/>
    </location>
</feature>
<evidence type="ECO:0000313" key="2">
    <source>
        <dbReference type="EMBL" id="KAI5063513.1"/>
    </source>
</evidence>
<evidence type="ECO:0000256" key="1">
    <source>
        <dbReference type="SAM" id="Phobius"/>
    </source>
</evidence>
<dbReference type="OrthoDB" id="1904339at2759"/>
<proteinExistence type="predicted"/>
<name>A0A9D4U9K2_ADICA</name>
<evidence type="ECO:0000313" key="3">
    <source>
        <dbReference type="Proteomes" id="UP000886520"/>
    </source>
</evidence>
<keyword evidence="1" id="KW-0472">Membrane</keyword>
<protein>
    <submittedName>
        <fullName evidence="2">Uncharacterized protein</fullName>
    </submittedName>
</protein>
<accession>A0A9D4U9K2</accession>
<keyword evidence="3" id="KW-1185">Reference proteome</keyword>
<organism evidence="2 3">
    <name type="scientific">Adiantum capillus-veneris</name>
    <name type="common">Maidenhair fern</name>
    <dbReference type="NCBI Taxonomy" id="13818"/>
    <lineage>
        <taxon>Eukaryota</taxon>
        <taxon>Viridiplantae</taxon>
        <taxon>Streptophyta</taxon>
        <taxon>Embryophyta</taxon>
        <taxon>Tracheophyta</taxon>
        <taxon>Polypodiopsida</taxon>
        <taxon>Polypodiidae</taxon>
        <taxon>Polypodiales</taxon>
        <taxon>Pteridineae</taxon>
        <taxon>Pteridaceae</taxon>
        <taxon>Vittarioideae</taxon>
        <taxon>Adiantum</taxon>
    </lineage>
</organism>
<dbReference type="Proteomes" id="UP000886520">
    <property type="component" value="Chromosome 21"/>
</dbReference>
<keyword evidence="1" id="KW-0812">Transmembrane</keyword>
<dbReference type="PANTHER" id="PTHR36784">
    <property type="entry name" value="HISTONE-LYSINE N-METHYLTRANSFERASE"/>
    <property type="match status" value="1"/>
</dbReference>